<evidence type="ECO:0000313" key="3">
    <source>
        <dbReference type="Proteomes" id="UP000764045"/>
    </source>
</evidence>
<sequence length="365" mass="42090">MDVKVITRHAPSNYGSLLQSLATMKIFERLGHKCEIIDYRRDDERGLKAVLTTLNGKEGWNGGLVKRLAYILSRYPEERLAEIKFNNMRRHYLKMTGLCRNMDDLSRLSADVFVTGSDQVWGPTLNGHYDEAYFLSFVKNTRRVAYAASFGRTLFTDEIACEYKRFLSQYDAIAVREDAAVKTLQDWGLNCVGQVLDPTLLLTGEEWEAFIKRRRIKGDYALVYQLHNNPEMNVLAERLARHHGLPLYRVSPTLHQIKRGGKFVYLPQVEDFLSCIRYCKLMVTDSFHGTAFAINFNRQFVEVLPNNSTGSRNQSILRLTDLQSRIASNLGDYFLSDDKIDYKHVNEILHSERGKSMEIIKRILS</sequence>
<reference evidence="2 3" key="1">
    <citation type="journal article" date="2021" name="Sci. Rep.">
        <title>The distribution of antibiotic resistance genes in chicken gut microbiota commensals.</title>
        <authorList>
            <person name="Juricova H."/>
            <person name="Matiasovicova J."/>
            <person name="Kubasova T."/>
            <person name="Cejkova D."/>
            <person name="Rychlik I."/>
        </authorList>
    </citation>
    <scope>NUCLEOTIDE SEQUENCE [LARGE SCALE GENOMIC DNA]</scope>
    <source>
        <strain evidence="2 3">An819</strain>
    </source>
</reference>
<dbReference type="InterPro" id="IPR007345">
    <property type="entry name" value="Polysacch_pyruvyl_Trfase"/>
</dbReference>
<evidence type="ECO:0000313" key="2">
    <source>
        <dbReference type="EMBL" id="MBM6662077.1"/>
    </source>
</evidence>
<protein>
    <submittedName>
        <fullName evidence="2">Polysaccharide pyruvyl transferase family protein</fullName>
    </submittedName>
</protein>
<accession>A0A938WN65</accession>
<comment type="caution">
    <text evidence="2">The sequence shown here is derived from an EMBL/GenBank/DDBJ whole genome shotgun (WGS) entry which is preliminary data.</text>
</comment>
<keyword evidence="3" id="KW-1185">Reference proteome</keyword>
<organism evidence="2 3">
    <name type="scientific">Marseilla massiliensis</name>
    <dbReference type="NCBI Taxonomy" id="1841864"/>
    <lineage>
        <taxon>Bacteria</taxon>
        <taxon>Pseudomonadati</taxon>
        <taxon>Bacteroidota</taxon>
        <taxon>Bacteroidia</taxon>
        <taxon>Bacteroidales</taxon>
        <taxon>Prevotellaceae</taxon>
        <taxon>Marseilla</taxon>
    </lineage>
</organism>
<feature type="domain" description="Polysaccharide pyruvyl transferase" evidence="1">
    <location>
        <begin position="13"/>
        <end position="306"/>
    </location>
</feature>
<keyword evidence="2" id="KW-0808">Transferase</keyword>
<dbReference type="Proteomes" id="UP000764045">
    <property type="component" value="Unassembled WGS sequence"/>
</dbReference>
<evidence type="ECO:0000259" key="1">
    <source>
        <dbReference type="Pfam" id="PF04230"/>
    </source>
</evidence>
<dbReference type="AlphaFoldDB" id="A0A938WN65"/>
<dbReference type="RefSeq" id="WP_205110167.1">
    <property type="nucleotide sequence ID" value="NZ_JACJJL010000015.1"/>
</dbReference>
<dbReference type="EMBL" id="JACJJL010000015">
    <property type="protein sequence ID" value="MBM6662077.1"/>
    <property type="molecule type" value="Genomic_DNA"/>
</dbReference>
<dbReference type="Pfam" id="PF04230">
    <property type="entry name" value="PS_pyruv_trans"/>
    <property type="match status" value="1"/>
</dbReference>
<gene>
    <name evidence="2" type="ORF">H6B30_10010</name>
</gene>
<dbReference type="GO" id="GO:0016740">
    <property type="term" value="F:transferase activity"/>
    <property type="evidence" value="ECO:0007669"/>
    <property type="project" value="UniProtKB-KW"/>
</dbReference>
<name>A0A938WN65_9BACT</name>
<proteinExistence type="predicted"/>